<proteinExistence type="predicted"/>
<dbReference type="Proteomes" id="UP001597419">
    <property type="component" value="Unassembled WGS sequence"/>
</dbReference>
<evidence type="ECO:0000313" key="2">
    <source>
        <dbReference type="Proteomes" id="UP001597419"/>
    </source>
</evidence>
<keyword evidence="2" id="KW-1185">Reference proteome</keyword>
<accession>A0ABW5GQG2</accession>
<gene>
    <name evidence="1" type="ORF">ACFSYJ_31030</name>
</gene>
<sequence>MCLTGGFALAMAVDDRVLGLRFRGDKFVPGARFAFLRRELGDAFLAVELEDANPDLVDRPGTRPAPASGDT</sequence>
<comment type="caution">
    <text evidence="1">The sequence shown here is derived from an EMBL/GenBank/DDBJ whole genome shotgun (WGS) entry which is preliminary data.</text>
</comment>
<name>A0ABW5GQG2_9PSEU</name>
<dbReference type="EMBL" id="JBHUKU010000020">
    <property type="protein sequence ID" value="MFD2463080.1"/>
    <property type="molecule type" value="Genomic_DNA"/>
</dbReference>
<dbReference type="RefSeq" id="WP_345392483.1">
    <property type="nucleotide sequence ID" value="NZ_BAABHG010000005.1"/>
</dbReference>
<organism evidence="1 2">
    <name type="scientific">Amycolatopsis samaneae</name>
    <dbReference type="NCBI Taxonomy" id="664691"/>
    <lineage>
        <taxon>Bacteria</taxon>
        <taxon>Bacillati</taxon>
        <taxon>Actinomycetota</taxon>
        <taxon>Actinomycetes</taxon>
        <taxon>Pseudonocardiales</taxon>
        <taxon>Pseudonocardiaceae</taxon>
        <taxon>Amycolatopsis</taxon>
    </lineage>
</organism>
<reference evidence="2" key="1">
    <citation type="journal article" date="2019" name="Int. J. Syst. Evol. Microbiol.">
        <title>The Global Catalogue of Microorganisms (GCM) 10K type strain sequencing project: providing services to taxonomists for standard genome sequencing and annotation.</title>
        <authorList>
            <consortium name="The Broad Institute Genomics Platform"/>
            <consortium name="The Broad Institute Genome Sequencing Center for Infectious Disease"/>
            <person name="Wu L."/>
            <person name="Ma J."/>
        </authorList>
    </citation>
    <scope>NUCLEOTIDE SEQUENCE [LARGE SCALE GENOMIC DNA]</scope>
    <source>
        <strain evidence="2">CGMCC 4.7643</strain>
    </source>
</reference>
<evidence type="ECO:0000313" key="1">
    <source>
        <dbReference type="EMBL" id="MFD2463080.1"/>
    </source>
</evidence>
<protein>
    <submittedName>
        <fullName evidence="1">Uncharacterized protein</fullName>
    </submittedName>
</protein>